<dbReference type="Gene3D" id="3.40.50.300">
    <property type="entry name" value="P-loop containing nucleotide triphosphate hydrolases"/>
    <property type="match status" value="1"/>
</dbReference>
<evidence type="ECO:0000313" key="3">
    <source>
        <dbReference type="Proteomes" id="UP000045706"/>
    </source>
</evidence>
<organism evidence="2 3">
    <name type="scientific">Verticillium longisporum</name>
    <name type="common">Verticillium dahliae var. longisporum</name>
    <dbReference type="NCBI Taxonomy" id="100787"/>
    <lineage>
        <taxon>Eukaryota</taxon>
        <taxon>Fungi</taxon>
        <taxon>Dikarya</taxon>
        <taxon>Ascomycota</taxon>
        <taxon>Pezizomycotina</taxon>
        <taxon>Sordariomycetes</taxon>
        <taxon>Hypocreomycetidae</taxon>
        <taxon>Glomerellales</taxon>
        <taxon>Plectosphaerellaceae</taxon>
        <taxon>Verticillium</taxon>
    </lineage>
</organism>
<dbReference type="Pfam" id="PF13671">
    <property type="entry name" value="AAA_33"/>
    <property type="match status" value="1"/>
</dbReference>
<evidence type="ECO:0000313" key="2">
    <source>
        <dbReference type="EMBL" id="CRK25055.1"/>
    </source>
</evidence>
<sequence length="300" mass="32907">MSGAPGSGKSTLARLLAKSTDAVVFDHDIIRSTILAQGTAFDSAAKLAYGIGWALAEDAMRQERSVVMDSACNYAETLGRGRALAERHGYEYWYVECRVDVLAVLDRRLRARVPLRSQRTGIDIAPRDAGAIKNGAEAEARFRDRMENPCRPDSNVIIVQSIGDLEDRRDDAYLKANQGTTFILVHFWFHALIIILHQPTLLTPFGSLHRSHQLLPNSRELSMSSAKTIADILSFAELIGPTSFIGNPFTSQPMYIAACAFLMESMAYTSQPASRATSPPEGNKPKGKPNDSARISAKHS</sequence>
<feature type="region of interest" description="Disordered" evidence="1">
    <location>
        <begin position="272"/>
        <end position="300"/>
    </location>
</feature>
<reference evidence="3" key="1">
    <citation type="submission" date="2015-05" db="EMBL/GenBank/DDBJ databases">
        <authorList>
            <person name="Fogelqvist Johan"/>
        </authorList>
    </citation>
    <scope>NUCLEOTIDE SEQUENCE [LARGE SCALE GENOMIC DNA]</scope>
</reference>
<dbReference type="EMBL" id="CVQI01017224">
    <property type="protein sequence ID" value="CRK25055.1"/>
    <property type="molecule type" value="Genomic_DNA"/>
</dbReference>
<proteinExistence type="predicted"/>
<evidence type="ECO:0000256" key="1">
    <source>
        <dbReference type="SAM" id="MobiDB-lite"/>
    </source>
</evidence>
<protein>
    <recommendedName>
        <fullName evidence="4">Zeta toxin domain-containing protein</fullName>
    </recommendedName>
</protein>
<dbReference type="Proteomes" id="UP000045706">
    <property type="component" value="Unassembled WGS sequence"/>
</dbReference>
<accession>A0A0G4LTY0</accession>
<name>A0A0G4LTY0_VERLO</name>
<evidence type="ECO:0008006" key="4">
    <source>
        <dbReference type="Google" id="ProtNLM"/>
    </source>
</evidence>
<dbReference type="AlphaFoldDB" id="A0A0G4LTY0"/>
<feature type="non-terminal residue" evidence="2">
    <location>
        <position position="300"/>
    </location>
</feature>
<dbReference type="InterPro" id="IPR027417">
    <property type="entry name" value="P-loop_NTPase"/>
</dbReference>
<gene>
    <name evidence="2" type="ORF">BN1723_013467</name>
</gene>
<dbReference type="PANTHER" id="PTHR47783:SF1">
    <property type="entry name" value="ZN(II)2CYS6 TRANSCRIPTION FACTOR (EUROFUNG)"/>
    <property type="match status" value="1"/>
</dbReference>
<dbReference type="SUPFAM" id="SSF52540">
    <property type="entry name" value="P-loop containing nucleoside triphosphate hydrolases"/>
    <property type="match status" value="1"/>
</dbReference>
<dbReference type="CDD" id="cd12148">
    <property type="entry name" value="fungal_TF_MHR"/>
    <property type="match status" value="1"/>
</dbReference>
<dbReference type="PANTHER" id="PTHR47783">
    <property type="entry name" value="ZN(II)2CYS6 TRANSCRIPTION FACTOR (EUROFUNG)-RELATED"/>
    <property type="match status" value="1"/>
</dbReference>